<dbReference type="InterPro" id="IPR025667">
    <property type="entry name" value="SprB_repeat"/>
</dbReference>
<evidence type="ECO:0000256" key="1">
    <source>
        <dbReference type="SAM" id="MobiDB-lite"/>
    </source>
</evidence>
<dbReference type="Pfam" id="PF13573">
    <property type="entry name" value="SprB"/>
    <property type="match status" value="1"/>
</dbReference>
<dbReference type="AlphaFoldDB" id="A0A5S5DN45"/>
<protein>
    <submittedName>
        <fullName evidence="3">Putative repeat protein (TIGR01451 family)</fullName>
    </submittedName>
</protein>
<keyword evidence="4" id="KW-1185">Reference proteome</keyword>
<sequence length="1197" mass="128184">MNRKILLSLIAFLQIALLFSQENGKDSIQLNESKGYLELRNTLFKANRPPAGFQQRVINPDGSAGGINVKGNITFIANNVLNRDSNNRDPEDPYDGNDSNGSINMQYIDIDNDGTTDSSSSDVLNLPNCSRVVHAGLYWAGVYPADRWNNLNGGRSDDPHEMKFKLPGGAYQDIVATTADREIIFDDNFTYICYKDITGMIQGLGDDPNGTYFGANVRAIRGVDSNGGLGGSGGWIMVVIYENETETSKNISVFDGFAEVSSGNNQDISYSGFTTVPVGPNINDPAPVRASLLAATLEGDRNLRGDSFQIQEAVDPNGDGIYEYIDQYTPNVNPRQWVNGNWWNPGYWRYNFFNGSISRYDQYVTTRVPDSENTLGLDVDLYELNNPNNSVIGNEQTTANVRFTTNQDVYWPFLNALTVEIIAPEIELIKGIVDASGNDIQGTDVTLGSELWYDISFQNVGTDDATNTIITDRLPKNVDLLTTTAGNGSIGPDGITYFDIDLPDGVTIAGYDPPSASNDFRAEVRLSVEDSMVLEGGAVHSIRMHVQVVSDCNDLRDVCSNVIENQAFAKCDGVKGGVVVNNPSFSGIDACDFGIVGSSNFLVDVDDCGYEREEVLCGTQITLIAGADFASYEWVNAANPSVVLGTNQTLVVTQVGQYIVRKVAPTSSGCLNTQEIINVIPFGSGGNPIVNSLNVSGDSYITRTCSNNNVDVVEIYLCGDSDLVSLATGITAPTTVKWQQLRASCSPDPDPDCPNLAPTCWEDVATSADSPTRNFSDPGQYRVVITEEGGCFGSYYFNVFKANITPTITTEDIICSNPGNITISGVPTIYEYAIVTSGSPAPADSAYQSLVSPETTFVFSVTTAGNYDVYIKSDDTSCVYFYPNYQVNEVDIDVNIETDPIQCYDSTGEIRIQINSDIPAPYSYTITSGGSTVGTYGPTSDKSYPFTVSNGGTYTVNVTSAECNYSEDVTFTRPPELTLTAVNTKDISCIGGSSDGIITLTAGGGTPSYNFAIWSYVPASTASATAISYTNVSDISSGDFFTDPTVLVPNGSEGTYEFIVIDTNNCSTISSSVEIILEPELQFTQASTDITCSGNTDGTITVAIDGDAIGYTPEYSIDGGATYSFSGSFTGLAAGSYTIDVRATKGAYSCPYTVGPITINNVTTVSSTASLTQDYTCGTLGEITFTAATGGTPGTSG</sequence>
<dbReference type="NCBIfam" id="TIGR01451">
    <property type="entry name" value="B_ant_repeat"/>
    <property type="match status" value="1"/>
</dbReference>
<gene>
    <name evidence="3" type="ORF">C7447_10587</name>
</gene>
<dbReference type="Pfam" id="PF01345">
    <property type="entry name" value="DUF11"/>
    <property type="match status" value="1"/>
</dbReference>
<proteinExistence type="predicted"/>
<accession>A0A5S5DN45</accession>
<dbReference type="EMBL" id="VNIA01000005">
    <property type="protein sequence ID" value="TYP97074.1"/>
    <property type="molecule type" value="Genomic_DNA"/>
</dbReference>
<dbReference type="InterPro" id="IPR001434">
    <property type="entry name" value="OmcB-like_DUF11"/>
</dbReference>
<feature type="region of interest" description="Disordered" evidence="1">
    <location>
        <begin position="82"/>
        <end position="102"/>
    </location>
</feature>
<evidence type="ECO:0000313" key="4">
    <source>
        <dbReference type="Proteomes" id="UP000323136"/>
    </source>
</evidence>
<organism evidence="3 4">
    <name type="scientific">Tenacibaculum adriaticum</name>
    <dbReference type="NCBI Taxonomy" id="413713"/>
    <lineage>
        <taxon>Bacteria</taxon>
        <taxon>Pseudomonadati</taxon>
        <taxon>Bacteroidota</taxon>
        <taxon>Flavobacteriia</taxon>
        <taxon>Flavobacteriales</taxon>
        <taxon>Flavobacteriaceae</taxon>
        <taxon>Tenacibaculum</taxon>
    </lineage>
</organism>
<evidence type="ECO:0000313" key="3">
    <source>
        <dbReference type="EMBL" id="TYP97074.1"/>
    </source>
</evidence>
<dbReference type="InterPro" id="IPR047589">
    <property type="entry name" value="DUF11_rpt"/>
</dbReference>
<reference evidence="3 4" key="1">
    <citation type="submission" date="2019-07" db="EMBL/GenBank/DDBJ databases">
        <title>Genomic Encyclopedia of Type Strains, Phase IV (KMG-IV): sequencing the most valuable type-strain genomes for metagenomic binning, comparative biology and taxonomic classification.</title>
        <authorList>
            <person name="Goeker M."/>
        </authorList>
    </citation>
    <scope>NUCLEOTIDE SEQUENCE [LARGE SCALE GENOMIC DNA]</scope>
    <source>
        <strain evidence="3 4">DSM 18961</strain>
    </source>
</reference>
<dbReference type="Proteomes" id="UP000323136">
    <property type="component" value="Unassembled WGS sequence"/>
</dbReference>
<feature type="non-terminal residue" evidence="3">
    <location>
        <position position="1197"/>
    </location>
</feature>
<feature type="domain" description="DUF11" evidence="2">
    <location>
        <begin position="442"/>
        <end position="494"/>
    </location>
</feature>
<evidence type="ECO:0000259" key="2">
    <source>
        <dbReference type="Pfam" id="PF01345"/>
    </source>
</evidence>
<comment type="caution">
    <text evidence="3">The sequence shown here is derived from an EMBL/GenBank/DDBJ whole genome shotgun (WGS) entry which is preliminary data.</text>
</comment>
<name>A0A5S5DN45_9FLAO</name>